<dbReference type="HOGENOM" id="CLU_1347639_0_0_5"/>
<proteinExistence type="predicted"/>
<sequence>MHKLSSRMTKRAVWTVPTLSRPAKISSAFWAMAITALARPREDVSASGMTRFIMRCTFSLGWVDGRGPPGSFGLGSSQFQYGTTTCVARNLNQAFSGRASTYRPKRLSSDIPSPPRKWTRRAAAARARNLVGLFAHAQDWVVGRLHAVDEKPGIEAQSLARLGLIVGDGLDSHRAHDDAHAVGRPRPRRVIEGVARLADRHHE</sequence>
<dbReference type="Proteomes" id="UP000000321">
    <property type="component" value="Unassembled WGS sequence"/>
</dbReference>
<protein>
    <submittedName>
        <fullName evidence="1">Uncharacterized protein</fullName>
    </submittedName>
</protein>
<dbReference type="EMBL" id="AAPJ01000007">
    <property type="protein sequence ID" value="EAS48829.1"/>
    <property type="molecule type" value="Genomic_DNA"/>
</dbReference>
<evidence type="ECO:0000313" key="2">
    <source>
        <dbReference type="Proteomes" id="UP000000321"/>
    </source>
</evidence>
<name>Q1YER6_AURMS</name>
<reference evidence="1 2" key="1">
    <citation type="journal article" date="2008" name="Appl. Environ. Microbiol.">
        <title>Genomic insights into Mn(II) oxidation by the marine alphaproteobacterium Aurantimonas sp. strain SI85-9A1.</title>
        <authorList>
            <person name="Dick G.J."/>
            <person name="Podell S."/>
            <person name="Johnson H.A."/>
            <person name="Rivera-Espinoza Y."/>
            <person name="Bernier-Latmani R."/>
            <person name="McCarthy J.K."/>
            <person name="Torpey J.W."/>
            <person name="Clement B.G."/>
            <person name="Gaasterland T."/>
            <person name="Tebo B.M."/>
        </authorList>
    </citation>
    <scope>NUCLEOTIDE SEQUENCE [LARGE SCALE GENOMIC DNA]</scope>
    <source>
        <strain evidence="1 2">SI85-9A1</strain>
    </source>
</reference>
<comment type="caution">
    <text evidence="1">The sequence shown here is derived from an EMBL/GenBank/DDBJ whole genome shotgun (WGS) entry which is preliminary data.</text>
</comment>
<dbReference type="BioCyc" id="AURANTIMONAS:SI859A1_03467-MONOMER"/>
<accession>Q1YER6</accession>
<dbReference type="AlphaFoldDB" id="Q1YER6"/>
<gene>
    <name evidence="1" type="ORF">SI859A1_03467</name>
</gene>
<organism evidence="1 2">
    <name type="scientific">Aurantimonas manganoxydans (strain ATCC BAA-1229 / DSM 21871 / SI85-9A1)</name>
    <dbReference type="NCBI Taxonomy" id="287752"/>
    <lineage>
        <taxon>Bacteria</taxon>
        <taxon>Pseudomonadati</taxon>
        <taxon>Pseudomonadota</taxon>
        <taxon>Alphaproteobacteria</taxon>
        <taxon>Hyphomicrobiales</taxon>
        <taxon>Aurantimonadaceae</taxon>
        <taxon>Aurantimonas</taxon>
    </lineage>
</organism>
<evidence type="ECO:0000313" key="1">
    <source>
        <dbReference type="EMBL" id="EAS48829.1"/>
    </source>
</evidence>
<keyword evidence="2" id="KW-1185">Reference proteome</keyword>